<name>A0A2X4V2H8_SERPL</name>
<reference evidence="1 2" key="1">
    <citation type="submission" date="2018-06" db="EMBL/GenBank/DDBJ databases">
        <authorList>
            <consortium name="Pathogen Informatics"/>
            <person name="Doyle S."/>
        </authorList>
    </citation>
    <scope>NUCLEOTIDE SEQUENCE [LARGE SCALE GENOMIC DNA]</scope>
    <source>
        <strain evidence="1 2">NCTC12961</strain>
    </source>
</reference>
<dbReference type="Proteomes" id="UP000248897">
    <property type="component" value="Chromosome 1"/>
</dbReference>
<sequence>MRPAFPAVDIIHHPHVDTGLLQGIDVTVKGD</sequence>
<evidence type="ECO:0000313" key="2">
    <source>
        <dbReference type="Proteomes" id="UP000248897"/>
    </source>
</evidence>
<accession>A0A2X4V2H8</accession>
<evidence type="ECO:0000313" key="1">
    <source>
        <dbReference type="EMBL" id="SQI46307.1"/>
    </source>
</evidence>
<dbReference type="AlphaFoldDB" id="A0A2X4V2H8"/>
<dbReference type="EMBL" id="LS483469">
    <property type="protein sequence ID" value="SQI46307.1"/>
    <property type="molecule type" value="Genomic_DNA"/>
</dbReference>
<organism evidence="1 2">
    <name type="scientific">Serratia plymuthica</name>
    <dbReference type="NCBI Taxonomy" id="82996"/>
    <lineage>
        <taxon>Bacteria</taxon>
        <taxon>Pseudomonadati</taxon>
        <taxon>Pseudomonadota</taxon>
        <taxon>Gammaproteobacteria</taxon>
        <taxon>Enterobacterales</taxon>
        <taxon>Yersiniaceae</taxon>
        <taxon>Serratia</taxon>
    </lineage>
</organism>
<gene>
    <name evidence="1" type="ORF">NCTC12961_05694</name>
</gene>
<protein>
    <submittedName>
        <fullName evidence="1">Uncharacterized protein</fullName>
    </submittedName>
</protein>
<proteinExistence type="predicted"/>